<evidence type="ECO:0000256" key="3">
    <source>
        <dbReference type="ARBA" id="ARBA00023163"/>
    </source>
</evidence>
<dbReference type="GO" id="GO:0003700">
    <property type="term" value="F:DNA-binding transcription factor activity"/>
    <property type="evidence" value="ECO:0007669"/>
    <property type="project" value="TreeGrafter"/>
</dbReference>
<evidence type="ECO:0000256" key="1">
    <source>
        <dbReference type="ARBA" id="ARBA00023015"/>
    </source>
</evidence>
<protein>
    <submittedName>
        <fullName evidence="5">TetR family transcriptional regulator</fullName>
    </submittedName>
</protein>
<comment type="caution">
    <text evidence="5">The sequence shown here is derived from an EMBL/GenBank/DDBJ whole genome shotgun (WGS) entry which is preliminary data.</text>
</comment>
<dbReference type="PANTHER" id="PTHR30055">
    <property type="entry name" value="HTH-TYPE TRANSCRIPTIONAL REGULATOR RUTR"/>
    <property type="match status" value="1"/>
</dbReference>
<organism evidence="5 6">
    <name type="scientific">Sphingomonas montanisoli</name>
    <dbReference type="NCBI Taxonomy" id="2606412"/>
    <lineage>
        <taxon>Bacteria</taxon>
        <taxon>Pseudomonadati</taxon>
        <taxon>Pseudomonadota</taxon>
        <taxon>Alphaproteobacteria</taxon>
        <taxon>Sphingomonadales</taxon>
        <taxon>Sphingomonadaceae</taxon>
        <taxon>Sphingomonas</taxon>
    </lineage>
</organism>
<dbReference type="PANTHER" id="PTHR30055:SF234">
    <property type="entry name" value="HTH-TYPE TRANSCRIPTIONAL REGULATOR BETI"/>
    <property type="match status" value="1"/>
</dbReference>
<dbReference type="SUPFAM" id="SSF46689">
    <property type="entry name" value="Homeodomain-like"/>
    <property type="match status" value="1"/>
</dbReference>
<keyword evidence="1" id="KW-0805">Transcription regulation</keyword>
<dbReference type="GO" id="GO:0000976">
    <property type="term" value="F:transcription cis-regulatory region binding"/>
    <property type="evidence" value="ECO:0007669"/>
    <property type="project" value="TreeGrafter"/>
</dbReference>
<proteinExistence type="predicted"/>
<evidence type="ECO:0000313" key="6">
    <source>
        <dbReference type="Proteomes" id="UP000322077"/>
    </source>
</evidence>
<dbReference type="InterPro" id="IPR001647">
    <property type="entry name" value="HTH_TetR"/>
</dbReference>
<keyword evidence="6" id="KW-1185">Reference proteome</keyword>
<dbReference type="EMBL" id="VTOU01000003">
    <property type="protein sequence ID" value="TZG25816.1"/>
    <property type="molecule type" value="Genomic_DNA"/>
</dbReference>
<dbReference type="AlphaFoldDB" id="A0A5D9C2K7"/>
<evidence type="ECO:0000313" key="5">
    <source>
        <dbReference type="EMBL" id="TZG25816.1"/>
    </source>
</evidence>
<name>A0A5D9C2K7_9SPHN</name>
<keyword evidence="2" id="KW-0238">DNA-binding</keyword>
<accession>A0A5D9C2K7</accession>
<dbReference type="InterPro" id="IPR050109">
    <property type="entry name" value="HTH-type_TetR-like_transc_reg"/>
</dbReference>
<gene>
    <name evidence="5" type="ORF">FYJ91_12570</name>
</gene>
<keyword evidence="3" id="KW-0804">Transcription</keyword>
<feature type="domain" description="HTH tetR-type" evidence="4">
    <location>
        <begin position="15"/>
        <end position="59"/>
    </location>
</feature>
<evidence type="ECO:0000259" key="4">
    <source>
        <dbReference type="Pfam" id="PF00440"/>
    </source>
</evidence>
<reference evidence="5 6" key="1">
    <citation type="submission" date="2019-08" db="EMBL/GenBank/DDBJ databases">
        <authorList>
            <person name="Wang G."/>
            <person name="Xu Z."/>
        </authorList>
    </citation>
    <scope>NUCLEOTIDE SEQUENCE [LARGE SCALE GENOMIC DNA]</scope>
    <source>
        <strain evidence="5 6">ZX</strain>
    </source>
</reference>
<dbReference type="Proteomes" id="UP000322077">
    <property type="component" value="Unassembled WGS sequence"/>
</dbReference>
<dbReference type="Gene3D" id="1.10.357.10">
    <property type="entry name" value="Tetracycline Repressor, domain 2"/>
    <property type="match status" value="1"/>
</dbReference>
<evidence type="ECO:0000256" key="2">
    <source>
        <dbReference type="ARBA" id="ARBA00023125"/>
    </source>
</evidence>
<dbReference type="RefSeq" id="WP_149522622.1">
    <property type="nucleotide sequence ID" value="NZ_VTOU01000003.1"/>
</dbReference>
<sequence>MTTRFKPSQIKLILTGERLFSEQGVDGVPLREIALAAGQANNTAVHYHFGSREGLIAAISAYRIAELDRVRGRMLADLARQAKPADLRELLKVLFLSQLEIADDRGCHPYAHFMVQYLTRHRPSGTRHASDMRDGDSQSLHALLDLIETRLPAIPARLVRQRLELLNLSFLAMLVRNDNARLFGGSCRSLATDAAEMIEMALGAISVPVAVSDG</sequence>
<dbReference type="InterPro" id="IPR009057">
    <property type="entry name" value="Homeodomain-like_sf"/>
</dbReference>
<dbReference type="Pfam" id="PF00440">
    <property type="entry name" value="TetR_N"/>
    <property type="match status" value="1"/>
</dbReference>